<dbReference type="SUPFAM" id="SSF56300">
    <property type="entry name" value="Metallo-dependent phosphatases"/>
    <property type="match status" value="1"/>
</dbReference>
<dbReference type="RefSeq" id="WP_038090846.1">
    <property type="nucleotide sequence ID" value="NZ_JQSG02000006.1"/>
</dbReference>
<dbReference type="AlphaFoldDB" id="A0A1A6C1S1"/>
<feature type="domain" description="Calcineurin-like phosphoesterase" evidence="6">
    <location>
        <begin position="7"/>
        <end position="206"/>
    </location>
</feature>
<sequence>MERLDYRAIFISDIHLGTADCRADYLLDFLRHTHCDTLYLVGDVIDLWAMRRQVHWPQTHSEVLRAFFDLAAAGTRVVYIPGNHDEALRSLAGSTYNGIEIRLDDVHVTRDGRRLRVSHGDEFDAAVHCGRVVQAIGDAAYNVLLWLNRQTARLRGRYGRPYWSLSAWLKGRSGGARRYVRRFMGAAAHEAARHAFDGYVCGHIHVAGIEQVDGVLYCNDGDWVEHCTALVERRDGRLQLIHWADHKRVEREHAGDEVVDAGMPLPVPELVAQWARHASR</sequence>
<dbReference type="GO" id="GO:0009245">
    <property type="term" value="P:lipid A biosynthetic process"/>
    <property type="evidence" value="ECO:0007669"/>
    <property type="project" value="TreeGrafter"/>
</dbReference>
<keyword evidence="5" id="KW-0464">Manganese</keyword>
<dbReference type="CDD" id="cd07398">
    <property type="entry name" value="MPP_YbbF-LpxH"/>
    <property type="match status" value="1"/>
</dbReference>
<name>A0A1A6C1S1_9GAMM</name>
<keyword evidence="3" id="KW-0479">Metal-binding</keyword>
<dbReference type="Proteomes" id="UP000029273">
    <property type="component" value="Unassembled WGS sequence"/>
</dbReference>
<organism evidence="7 8">
    <name type="scientific">Acidihalobacter prosperus</name>
    <dbReference type="NCBI Taxonomy" id="160660"/>
    <lineage>
        <taxon>Bacteria</taxon>
        <taxon>Pseudomonadati</taxon>
        <taxon>Pseudomonadota</taxon>
        <taxon>Gammaproteobacteria</taxon>
        <taxon>Chromatiales</taxon>
        <taxon>Ectothiorhodospiraceae</taxon>
        <taxon>Acidihalobacter</taxon>
    </lineage>
</organism>
<dbReference type="InterPro" id="IPR043461">
    <property type="entry name" value="LpxH-like"/>
</dbReference>
<dbReference type="OrthoDB" id="9802481at2"/>
<dbReference type="EMBL" id="JQSG02000006">
    <property type="protein sequence ID" value="OBS08516.1"/>
    <property type="molecule type" value="Genomic_DNA"/>
</dbReference>
<dbReference type="PANTHER" id="PTHR34990">
    <property type="entry name" value="UDP-2,3-DIACYLGLUCOSAMINE HYDROLASE-RELATED"/>
    <property type="match status" value="1"/>
</dbReference>
<dbReference type="InterPro" id="IPR029052">
    <property type="entry name" value="Metallo-depent_PP-like"/>
</dbReference>
<accession>A0A1A6C1S1</accession>
<evidence type="ECO:0000256" key="1">
    <source>
        <dbReference type="ARBA" id="ARBA00022475"/>
    </source>
</evidence>
<dbReference type="PANTHER" id="PTHR34990:SF2">
    <property type="entry name" value="BLL8164 PROTEIN"/>
    <property type="match status" value="1"/>
</dbReference>
<proteinExistence type="predicted"/>
<keyword evidence="7" id="KW-0378">Hydrolase</keyword>
<evidence type="ECO:0000313" key="7">
    <source>
        <dbReference type="EMBL" id="OBS08516.1"/>
    </source>
</evidence>
<protein>
    <submittedName>
        <fullName evidence="7">UDP-2,3-diacylglucosamine hydrolase</fullName>
    </submittedName>
</protein>
<gene>
    <name evidence="7" type="ORF">Thpro_022766</name>
</gene>
<dbReference type="InterPro" id="IPR004843">
    <property type="entry name" value="Calcineurin-like_PHP"/>
</dbReference>
<keyword evidence="4" id="KW-0472">Membrane</keyword>
<dbReference type="STRING" id="160660.BJI67_03720"/>
<dbReference type="GO" id="GO:0016020">
    <property type="term" value="C:membrane"/>
    <property type="evidence" value="ECO:0007669"/>
    <property type="project" value="GOC"/>
</dbReference>
<dbReference type="GO" id="GO:0008758">
    <property type="term" value="F:UDP-2,3-diacylglucosamine hydrolase activity"/>
    <property type="evidence" value="ECO:0007669"/>
    <property type="project" value="TreeGrafter"/>
</dbReference>
<comment type="caution">
    <text evidence="7">The sequence shown here is derived from an EMBL/GenBank/DDBJ whole genome shotgun (WGS) entry which is preliminary data.</text>
</comment>
<keyword evidence="1" id="KW-1003">Cell membrane</keyword>
<keyword evidence="8" id="KW-1185">Reference proteome</keyword>
<dbReference type="Pfam" id="PF00149">
    <property type="entry name" value="Metallophos"/>
    <property type="match status" value="1"/>
</dbReference>
<evidence type="ECO:0000256" key="2">
    <source>
        <dbReference type="ARBA" id="ARBA00022519"/>
    </source>
</evidence>
<dbReference type="Gene3D" id="3.60.21.10">
    <property type="match status" value="1"/>
</dbReference>
<keyword evidence="2" id="KW-0997">Cell inner membrane</keyword>
<dbReference type="GO" id="GO:0046872">
    <property type="term" value="F:metal ion binding"/>
    <property type="evidence" value="ECO:0007669"/>
    <property type="project" value="UniProtKB-KW"/>
</dbReference>
<evidence type="ECO:0000256" key="5">
    <source>
        <dbReference type="ARBA" id="ARBA00023211"/>
    </source>
</evidence>
<evidence type="ECO:0000313" key="8">
    <source>
        <dbReference type="Proteomes" id="UP000029273"/>
    </source>
</evidence>
<evidence type="ECO:0000256" key="4">
    <source>
        <dbReference type="ARBA" id="ARBA00023136"/>
    </source>
</evidence>
<evidence type="ECO:0000259" key="6">
    <source>
        <dbReference type="Pfam" id="PF00149"/>
    </source>
</evidence>
<evidence type="ECO:0000256" key="3">
    <source>
        <dbReference type="ARBA" id="ARBA00022723"/>
    </source>
</evidence>
<reference evidence="7 8" key="1">
    <citation type="journal article" date="2014" name="Genome Announc.">
        <title>Draft Genome Sequence of the Iron-Oxidizing, Acidophilic, and Halotolerant 'Thiobacillus prosperus' Type Strain DSM 5130.</title>
        <authorList>
            <person name="Ossandon F.J."/>
            <person name="Cardenas J.P."/>
            <person name="Corbett M."/>
            <person name="Quatrini R."/>
            <person name="Holmes D.S."/>
            <person name="Watkin E."/>
        </authorList>
    </citation>
    <scope>NUCLEOTIDE SEQUENCE [LARGE SCALE GENOMIC DNA]</scope>
    <source>
        <strain evidence="7 8">DSM 5130</strain>
    </source>
</reference>